<keyword evidence="2 4" id="KW-0808">Transferase</keyword>
<keyword evidence="6" id="KW-1185">Reference proteome</keyword>
<keyword evidence="3 4" id="KW-0418">Kinase</keyword>
<name>A0A9P1IGP5_9PELO</name>
<accession>A0A9P1IGP5</accession>
<organism evidence="5 6">
    <name type="scientific">Caenorhabditis angaria</name>
    <dbReference type="NCBI Taxonomy" id="860376"/>
    <lineage>
        <taxon>Eukaryota</taxon>
        <taxon>Metazoa</taxon>
        <taxon>Ecdysozoa</taxon>
        <taxon>Nematoda</taxon>
        <taxon>Chromadorea</taxon>
        <taxon>Rhabditida</taxon>
        <taxon>Rhabditina</taxon>
        <taxon>Rhabditomorpha</taxon>
        <taxon>Rhabditoidea</taxon>
        <taxon>Rhabditidae</taxon>
        <taxon>Peloderinae</taxon>
        <taxon>Caenorhabditis</taxon>
    </lineage>
</organism>
<evidence type="ECO:0000256" key="1">
    <source>
        <dbReference type="ARBA" id="ARBA00007374"/>
    </source>
</evidence>
<dbReference type="EMBL" id="CANHGI010000003">
    <property type="protein sequence ID" value="CAI5444543.1"/>
    <property type="molecule type" value="Genomic_DNA"/>
</dbReference>
<gene>
    <name evidence="5" type="ORF">CAMP_LOCUS7180</name>
</gene>
<proteinExistence type="inferred from homology"/>
<dbReference type="SUPFAM" id="SSF56104">
    <property type="entry name" value="SAICAR synthase-like"/>
    <property type="match status" value="1"/>
</dbReference>
<dbReference type="PANTHER" id="PTHR12400">
    <property type="entry name" value="INOSITOL POLYPHOSPHATE KINASE"/>
    <property type="match status" value="1"/>
</dbReference>
<evidence type="ECO:0000256" key="4">
    <source>
        <dbReference type="RuleBase" id="RU363090"/>
    </source>
</evidence>
<dbReference type="GO" id="GO:0000828">
    <property type="term" value="F:inositol hexakisphosphate kinase activity"/>
    <property type="evidence" value="ECO:0007669"/>
    <property type="project" value="TreeGrafter"/>
</dbReference>
<dbReference type="Proteomes" id="UP001152747">
    <property type="component" value="Unassembled WGS sequence"/>
</dbReference>
<dbReference type="GO" id="GO:0046854">
    <property type="term" value="P:phosphatidylinositol phosphate biosynthetic process"/>
    <property type="evidence" value="ECO:0007669"/>
    <property type="project" value="TreeGrafter"/>
</dbReference>
<dbReference type="GO" id="GO:0005634">
    <property type="term" value="C:nucleus"/>
    <property type="evidence" value="ECO:0007669"/>
    <property type="project" value="TreeGrafter"/>
</dbReference>
<dbReference type="InterPro" id="IPR038286">
    <property type="entry name" value="IPK_sf"/>
</dbReference>
<dbReference type="EC" id="2.7.-.-" evidence="4"/>
<dbReference type="AlphaFoldDB" id="A0A9P1IGP5"/>
<evidence type="ECO:0000256" key="2">
    <source>
        <dbReference type="ARBA" id="ARBA00022679"/>
    </source>
</evidence>
<protein>
    <recommendedName>
        <fullName evidence="4">Kinase</fullName>
        <ecNumber evidence="4">2.7.-.-</ecNumber>
    </recommendedName>
</protein>
<dbReference type="InterPro" id="IPR005522">
    <property type="entry name" value="IPK"/>
</dbReference>
<dbReference type="GO" id="GO:0032958">
    <property type="term" value="P:inositol phosphate biosynthetic process"/>
    <property type="evidence" value="ECO:0007669"/>
    <property type="project" value="InterPro"/>
</dbReference>
<evidence type="ECO:0000313" key="5">
    <source>
        <dbReference type="EMBL" id="CAI5444543.1"/>
    </source>
</evidence>
<evidence type="ECO:0000313" key="6">
    <source>
        <dbReference type="Proteomes" id="UP001152747"/>
    </source>
</evidence>
<dbReference type="Pfam" id="PF03770">
    <property type="entry name" value="IPK"/>
    <property type="match status" value="1"/>
</dbReference>
<reference evidence="5" key="1">
    <citation type="submission" date="2022-11" db="EMBL/GenBank/DDBJ databases">
        <authorList>
            <person name="Kikuchi T."/>
        </authorList>
    </citation>
    <scope>NUCLEOTIDE SEQUENCE</scope>
    <source>
        <strain evidence="5">PS1010</strain>
    </source>
</reference>
<sequence>MLAENESMPFILLENFVVHFKRPCVLYLKVGTIQHGDDASESKRHRQLMKCRQSTSASLCVRMVGMQLYETETEKIFRDDIPDETKWDYGVLVDRATRSSVLAQIELSNFIVLQKYSYEEVMDWSIKDFDRFVKVDHNMLQYEVFSSASTPILKDKLRKLVLSHPTTPANFIIKLVPAWNKNSVAISRFIDSIAKTPNEKLLKFENYRLMIRNDIVEDPLQRKLNNKRFVQVKSGLVTYQISRPRDFREDFSVFLDGSKSSFQSMSCAEVLKAFKVFRKTGDFLLTEKQQKRRAIIP</sequence>
<dbReference type="GO" id="GO:0005737">
    <property type="term" value="C:cytoplasm"/>
    <property type="evidence" value="ECO:0007669"/>
    <property type="project" value="TreeGrafter"/>
</dbReference>
<comment type="caution">
    <text evidence="5">The sequence shown here is derived from an EMBL/GenBank/DDBJ whole genome shotgun (WGS) entry which is preliminary data.</text>
</comment>
<dbReference type="PANTHER" id="PTHR12400:SF21">
    <property type="entry name" value="KINASE"/>
    <property type="match status" value="1"/>
</dbReference>
<evidence type="ECO:0000256" key="3">
    <source>
        <dbReference type="ARBA" id="ARBA00022777"/>
    </source>
</evidence>
<comment type="similarity">
    <text evidence="1 4">Belongs to the inositol phosphokinase (IPK) family.</text>
</comment>
<dbReference type="OrthoDB" id="2573163at2759"/>
<dbReference type="Gene3D" id="3.30.470.160">
    <property type="entry name" value="Inositol polyphosphate kinase"/>
    <property type="match status" value="1"/>
</dbReference>